<evidence type="ECO:0000256" key="2">
    <source>
        <dbReference type="RuleBase" id="RU363116"/>
    </source>
</evidence>
<dbReference type="PANTHER" id="PTHR23248">
    <property type="entry name" value="PHOSPHOLIPID SCRAMBLASE-RELATED"/>
    <property type="match status" value="1"/>
</dbReference>
<protein>
    <recommendedName>
        <fullName evidence="2">Phospholipid scramblase</fullName>
    </recommendedName>
</protein>
<organism evidence="3 4">
    <name type="scientific">Octodon degus</name>
    <name type="common">Degu</name>
    <name type="synonym">Sciurus degus</name>
    <dbReference type="NCBI Taxonomy" id="10160"/>
    <lineage>
        <taxon>Eukaryota</taxon>
        <taxon>Metazoa</taxon>
        <taxon>Chordata</taxon>
        <taxon>Craniata</taxon>
        <taxon>Vertebrata</taxon>
        <taxon>Euteleostomi</taxon>
        <taxon>Mammalia</taxon>
        <taxon>Eutheria</taxon>
        <taxon>Euarchontoglires</taxon>
        <taxon>Glires</taxon>
        <taxon>Rodentia</taxon>
        <taxon>Hystricomorpha</taxon>
        <taxon>Octodontidae</taxon>
        <taxon>Octodon</taxon>
    </lineage>
</organism>
<dbReference type="RefSeq" id="XP_023568703.1">
    <property type="nucleotide sequence ID" value="XM_023712935.1"/>
</dbReference>
<accession>A0A6P6E9I0</accession>
<dbReference type="InterPro" id="IPR005552">
    <property type="entry name" value="Scramblase"/>
</dbReference>
<comment type="function">
    <text evidence="2">May mediate accelerated ATP-independent bidirectional transbilayer migration of phospholipids upon binding calcium ions that results in a loss of phospholipid asymmetry in the plasma membrane.</text>
</comment>
<dbReference type="Pfam" id="PF03803">
    <property type="entry name" value="Scramblase"/>
    <property type="match status" value="2"/>
</dbReference>
<dbReference type="PANTHER" id="PTHR23248:SF31">
    <property type="entry name" value="PHOSPHOLIPID SCRAMBLASE"/>
    <property type="match status" value="1"/>
</dbReference>
<gene>
    <name evidence="4" type="primary">LOC111816199</name>
</gene>
<keyword evidence="2" id="KW-0449">Lipoprotein</keyword>
<reference evidence="4" key="1">
    <citation type="submission" date="2025-08" db="UniProtKB">
        <authorList>
            <consortium name="RefSeq"/>
        </authorList>
    </citation>
    <scope>IDENTIFICATION</scope>
</reference>
<comment type="cofactor">
    <cofactor evidence="2">
        <name>Ca(2+)</name>
        <dbReference type="ChEBI" id="CHEBI:29108"/>
    </cofactor>
</comment>
<dbReference type="GeneID" id="111816199"/>
<keyword evidence="2" id="KW-0106">Calcium</keyword>
<dbReference type="GO" id="GO:0017128">
    <property type="term" value="F:phospholipid scramblase activity"/>
    <property type="evidence" value="ECO:0007669"/>
    <property type="project" value="InterPro"/>
</dbReference>
<comment type="similarity">
    <text evidence="1 2">Belongs to the phospholipid scramblase family.</text>
</comment>
<name>A0A6P6E9I0_OCTDE</name>
<keyword evidence="2" id="KW-0564">Palmitate</keyword>
<dbReference type="AlphaFoldDB" id="A0A6P6E9I0"/>
<evidence type="ECO:0000256" key="1">
    <source>
        <dbReference type="ARBA" id="ARBA00005350"/>
    </source>
</evidence>
<dbReference type="OrthoDB" id="191150at2759"/>
<evidence type="ECO:0000313" key="3">
    <source>
        <dbReference type="Proteomes" id="UP000515203"/>
    </source>
</evidence>
<evidence type="ECO:0000313" key="4">
    <source>
        <dbReference type="RefSeq" id="XP_023568703.1"/>
    </source>
</evidence>
<dbReference type="InParanoid" id="A0A6P6E9I0"/>
<sequence length="157" mass="17790">MDFYAQAPSIKWTCSSEALPNSPPGLEHLAGVNQLIVCQRFDLEEERTNRYLQYFCGISRPFTMKIYDNVGQDVITIRKALRCSCCCKSCCLQKLLSLEEEIVIGRISKPCTGSVRGLLTNADKFRIQFPINLDVKSKALILGASFLIDYMYFEICP</sequence>
<dbReference type="Proteomes" id="UP000515203">
    <property type="component" value="Unplaced"/>
</dbReference>
<dbReference type="GO" id="GO:0005886">
    <property type="term" value="C:plasma membrane"/>
    <property type="evidence" value="ECO:0007669"/>
    <property type="project" value="TreeGrafter"/>
</dbReference>
<keyword evidence="3" id="KW-1185">Reference proteome</keyword>
<proteinExistence type="inferred from homology"/>